<feature type="transmembrane region" description="Helical" evidence="1">
    <location>
        <begin position="41"/>
        <end position="62"/>
    </location>
</feature>
<keyword evidence="1" id="KW-0472">Membrane</keyword>
<feature type="transmembrane region" description="Helical" evidence="1">
    <location>
        <begin position="6"/>
        <end position="29"/>
    </location>
</feature>
<accession>A0ABP9PEI7</accession>
<keyword evidence="1" id="KW-0812">Transmembrane</keyword>
<protein>
    <recommendedName>
        <fullName evidence="4">Ferric reductase</fullName>
    </recommendedName>
</protein>
<feature type="transmembrane region" description="Helical" evidence="1">
    <location>
        <begin position="82"/>
        <end position="106"/>
    </location>
</feature>
<dbReference type="EMBL" id="BAABKG010000001">
    <property type="protein sequence ID" value="GAA5143673.1"/>
    <property type="molecule type" value="Genomic_DNA"/>
</dbReference>
<sequence length="195" mass="19615">MTLWFLARAAGLVALLAASVAVALGAAGSASRRDGRAVLQLVHRSAAVLTLALLGLHATLLVADAHVDVSLGGALMPFTAGYRGFALGLGTLAAYGFVVVALTGALRGRLAGSARAAAAWRGVHVAAYGAWGLGVGHGLLAGTDTDRGWAWVVYGLAVVVVAGGVVARLAGAEVAHRRPLTRARREAQLVGGGVR</sequence>
<organism evidence="2 3">
    <name type="scientific">Nocardioides marinquilinus</name>
    <dbReference type="NCBI Taxonomy" id="1210400"/>
    <lineage>
        <taxon>Bacteria</taxon>
        <taxon>Bacillati</taxon>
        <taxon>Actinomycetota</taxon>
        <taxon>Actinomycetes</taxon>
        <taxon>Propionibacteriales</taxon>
        <taxon>Nocardioidaceae</taxon>
        <taxon>Nocardioides</taxon>
    </lineage>
</organism>
<evidence type="ECO:0000256" key="1">
    <source>
        <dbReference type="SAM" id="Phobius"/>
    </source>
</evidence>
<dbReference type="Proteomes" id="UP001500221">
    <property type="component" value="Unassembled WGS sequence"/>
</dbReference>
<evidence type="ECO:0000313" key="2">
    <source>
        <dbReference type="EMBL" id="GAA5143673.1"/>
    </source>
</evidence>
<keyword evidence="1" id="KW-1133">Transmembrane helix</keyword>
<comment type="caution">
    <text evidence="2">The sequence shown here is derived from an EMBL/GenBank/DDBJ whole genome shotgun (WGS) entry which is preliminary data.</text>
</comment>
<feature type="transmembrane region" description="Helical" evidence="1">
    <location>
        <begin position="118"/>
        <end position="139"/>
    </location>
</feature>
<gene>
    <name evidence="2" type="ORF">GCM10023340_09600</name>
</gene>
<name>A0ABP9PEI7_9ACTN</name>
<evidence type="ECO:0000313" key="3">
    <source>
        <dbReference type="Proteomes" id="UP001500221"/>
    </source>
</evidence>
<feature type="transmembrane region" description="Helical" evidence="1">
    <location>
        <begin position="151"/>
        <end position="175"/>
    </location>
</feature>
<dbReference type="RefSeq" id="WP_345455074.1">
    <property type="nucleotide sequence ID" value="NZ_BAABKG010000001.1"/>
</dbReference>
<evidence type="ECO:0008006" key="4">
    <source>
        <dbReference type="Google" id="ProtNLM"/>
    </source>
</evidence>
<keyword evidence="3" id="KW-1185">Reference proteome</keyword>
<proteinExistence type="predicted"/>
<reference evidence="3" key="1">
    <citation type="journal article" date="2019" name="Int. J. Syst. Evol. Microbiol.">
        <title>The Global Catalogue of Microorganisms (GCM) 10K type strain sequencing project: providing services to taxonomists for standard genome sequencing and annotation.</title>
        <authorList>
            <consortium name="The Broad Institute Genomics Platform"/>
            <consortium name="The Broad Institute Genome Sequencing Center for Infectious Disease"/>
            <person name="Wu L."/>
            <person name="Ma J."/>
        </authorList>
    </citation>
    <scope>NUCLEOTIDE SEQUENCE [LARGE SCALE GENOMIC DNA]</scope>
    <source>
        <strain evidence="3">JCM 18459</strain>
    </source>
</reference>